<evidence type="ECO:0000259" key="1">
    <source>
        <dbReference type="Pfam" id="PF07045"/>
    </source>
</evidence>
<keyword evidence="3" id="KW-1185">Reference proteome</keyword>
<comment type="caution">
    <text evidence="2">The sequence shown here is derived from an EMBL/GenBank/DDBJ whole genome shotgun (WGS) entry which is preliminary data.</text>
</comment>
<sequence>MPAYAFVTLDITDPEKLAAYRERAGDALAKHGGKVLQASPEPTVLEGDIAAPQIAVVLEFDTREGAVDWRADPDLVETHALRTSAGRTSITLL</sequence>
<dbReference type="SUPFAM" id="SSF54909">
    <property type="entry name" value="Dimeric alpha+beta barrel"/>
    <property type="match status" value="1"/>
</dbReference>
<protein>
    <submittedName>
        <fullName evidence="2">DUF1330 domain-containing protein</fullName>
    </submittedName>
</protein>
<gene>
    <name evidence="2" type="ORF">MUB52_09720</name>
</gene>
<dbReference type="PANTHER" id="PTHR41521">
    <property type="match status" value="1"/>
</dbReference>
<dbReference type="InterPro" id="IPR011008">
    <property type="entry name" value="Dimeric_a/b-barrel"/>
</dbReference>
<dbReference type="InterPro" id="IPR010753">
    <property type="entry name" value="DUF1330"/>
</dbReference>
<dbReference type="Pfam" id="PF07045">
    <property type="entry name" value="DUF1330"/>
    <property type="match status" value="1"/>
</dbReference>
<dbReference type="PANTHER" id="PTHR41521:SF4">
    <property type="entry name" value="BLR0684 PROTEIN"/>
    <property type="match status" value="1"/>
</dbReference>
<evidence type="ECO:0000313" key="2">
    <source>
        <dbReference type="EMBL" id="MCV3271706.1"/>
    </source>
</evidence>
<evidence type="ECO:0000313" key="3">
    <source>
        <dbReference type="Proteomes" id="UP001208690"/>
    </source>
</evidence>
<dbReference type="Proteomes" id="UP001208690">
    <property type="component" value="Unassembled WGS sequence"/>
</dbReference>
<dbReference type="Gene3D" id="3.30.70.100">
    <property type="match status" value="1"/>
</dbReference>
<reference evidence="2 3" key="1">
    <citation type="submission" date="2022-04" db="EMBL/GenBank/DDBJ databases">
        <title>Roseobacter sp. WL0113 is a bacterium isolated from neritic sediment.</title>
        <authorList>
            <person name="Wang L."/>
            <person name="He W."/>
            <person name="Zhang D.-F."/>
        </authorList>
    </citation>
    <scope>NUCLEOTIDE SEQUENCE [LARGE SCALE GENOMIC DNA]</scope>
    <source>
        <strain evidence="2 3">WL0113</strain>
    </source>
</reference>
<dbReference type="EMBL" id="JALIEB010000005">
    <property type="protein sequence ID" value="MCV3271706.1"/>
    <property type="molecule type" value="Genomic_DNA"/>
</dbReference>
<feature type="domain" description="DUF1330" evidence="1">
    <location>
        <begin position="2"/>
        <end position="92"/>
    </location>
</feature>
<proteinExistence type="predicted"/>
<accession>A0ABT3BDP4</accession>
<name>A0ABT3BDP4_9RHOB</name>
<organism evidence="2 3">
    <name type="scientific">Roseobacter sinensis</name>
    <dbReference type="NCBI Taxonomy" id="2931391"/>
    <lineage>
        <taxon>Bacteria</taxon>
        <taxon>Pseudomonadati</taxon>
        <taxon>Pseudomonadota</taxon>
        <taxon>Alphaproteobacteria</taxon>
        <taxon>Rhodobacterales</taxon>
        <taxon>Roseobacteraceae</taxon>
        <taxon>Roseobacter</taxon>
    </lineage>
</organism>
<dbReference type="RefSeq" id="WP_263844026.1">
    <property type="nucleotide sequence ID" value="NZ_JALIEB010000005.1"/>
</dbReference>